<dbReference type="SUPFAM" id="SSF54001">
    <property type="entry name" value="Cysteine proteinases"/>
    <property type="match status" value="1"/>
</dbReference>
<evidence type="ECO:0008006" key="3">
    <source>
        <dbReference type="Google" id="ProtNLM"/>
    </source>
</evidence>
<comment type="caution">
    <text evidence="1">The sequence shown here is derived from an EMBL/GenBank/DDBJ whole genome shotgun (WGS) entry which is preliminary data.</text>
</comment>
<dbReference type="Proteomes" id="UP000499080">
    <property type="component" value="Unassembled WGS sequence"/>
</dbReference>
<dbReference type="AlphaFoldDB" id="A0A4Y2DX46"/>
<dbReference type="EMBL" id="BGPR01090658">
    <property type="protein sequence ID" value="GBM20175.1"/>
    <property type="molecule type" value="Genomic_DNA"/>
</dbReference>
<sequence length="169" mass="19693">MYSSALCRLACSDAILRSEFGGVYASDELPQKLGNYSCFIANLDPKTKPGSHWIAIAFRNNACYYFCSYGSAPSNHNILNFIKRNANNFVWNKCRYQSFVSYTCGHFCLHFLYNFVRKLSLSPLHSDKIEHNEKFIKKFVAQKFRLHNCCFSPYSNQSCRAYDFKHKRE</sequence>
<evidence type="ECO:0000313" key="2">
    <source>
        <dbReference type="Proteomes" id="UP000499080"/>
    </source>
</evidence>
<dbReference type="InterPro" id="IPR038765">
    <property type="entry name" value="Papain-like_cys_pep_sf"/>
</dbReference>
<name>A0A4Y2DX46_ARAVE</name>
<gene>
    <name evidence="1" type="ORF">AVEN_74623_1</name>
</gene>
<evidence type="ECO:0000313" key="1">
    <source>
        <dbReference type="EMBL" id="GBM20175.1"/>
    </source>
</evidence>
<proteinExistence type="predicted"/>
<organism evidence="1 2">
    <name type="scientific">Araneus ventricosus</name>
    <name type="common">Orbweaver spider</name>
    <name type="synonym">Epeira ventricosa</name>
    <dbReference type="NCBI Taxonomy" id="182803"/>
    <lineage>
        <taxon>Eukaryota</taxon>
        <taxon>Metazoa</taxon>
        <taxon>Ecdysozoa</taxon>
        <taxon>Arthropoda</taxon>
        <taxon>Chelicerata</taxon>
        <taxon>Arachnida</taxon>
        <taxon>Araneae</taxon>
        <taxon>Araneomorphae</taxon>
        <taxon>Entelegynae</taxon>
        <taxon>Araneoidea</taxon>
        <taxon>Araneidae</taxon>
        <taxon>Araneus</taxon>
    </lineage>
</organism>
<reference evidence="1 2" key="1">
    <citation type="journal article" date="2019" name="Sci. Rep.">
        <title>Orb-weaving spider Araneus ventricosus genome elucidates the spidroin gene catalogue.</title>
        <authorList>
            <person name="Kono N."/>
            <person name="Nakamura H."/>
            <person name="Ohtoshi R."/>
            <person name="Moran D.A.P."/>
            <person name="Shinohara A."/>
            <person name="Yoshida Y."/>
            <person name="Fujiwara M."/>
            <person name="Mori M."/>
            <person name="Tomita M."/>
            <person name="Arakawa K."/>
        </authorList>
    </citation>
    <scope>NUCLEOTIDE SEQUENCE [LARGE SCALE GENOMIC DNA]</scope>
</reference>
<dbReference type="Gene3D" id="3.40.395.10">
    <property type="entry name" value="Adenoviral Proteinase, Chain A"/>
    <property type="match status" value="1"/>
</dbReference>
<protein>
    <recommendedName>
        <fullName evidence="3">Ubiquitin-like protease family profile domain-containing protein</fullName>
    </recommendedName>
</protein>
<dbReference type="OrthoDB" id="10034833at2759"/>
<keyword evidence="2" id="KW-1185">Reference proteome</keyword>
<accession>A0A4Y2DX46</accession>